<dbReference type="Gene3D" id="2.30.40.10">
    <property type="entry name" value="Urease, subunit C, domain 1"/>
    <property type="match status" value="1"/>
</dbReference>
<dbReference type="Gene3D" id="1.20.58.520">
    <property type="entry name" value="Amidohydrolase"/>
    <property type="match status" value="1"/>
</dbReference>
<reference evidence="2" key="2">
    <citation type="submission" date="2020-09" db="EMBL/GenBank/DDBJ databases">
        <authorList>
            <person name="Sun Q."/>
            <person name="Ohkuma M."/>
        </authorList>
    </citation>
    <scope>NUCLEOTIDE SEQUENCE</scope>
    <source>
        <strain evidence="2">JCM 19831</strain>
    </source>
</reference>
<organism evidence="2 3">
    <name type="scientific">Dactylosporangium sucinum</name>
    <dbReference type="NCBI Taxonomy" id="1424081"/>
    <lineage>
        <taxon>Bacteria</taxon>
        <taxon>Bacillati</taxon>
        <taxon>Actinomycetota</taxon>
        <taxon>Actinomycetes</taxon>
        <taxon>Micromonosporales</taxon>
        <taxon>Micromonosporaceae</taxon>
        <taxon>Dactylosporangium</taxon>
    </lineage>
</organism>
<dbReference type="InterPro" id="IPR011059">
    <property type="entry name" value="Metal-dep_hydrolase_composite"/>
</dbReference>
<dbReference type="PROSITE" id="PS51318">
    <property type="entry name" value="TAT"/>
    <property type="match status" value="1"/>
</dbReference>
<dbReference type="GO" id="GO:0016810">
    <property type="term" value="F:hydrolase activity, acting on carbon-nitrogen (but not peptide) bonds"/>
    <property type="evidence" value="ECO:0007669"/>
    <property type="project" value="InterPro"/>
</dbReference>
<name>A0A917WK70_9ACTN</name>
<dbReference type="Pfam" id="PF01979">
    <property type="entry name" value="Amidohydro_1"/>
    <property type="match status" value="1"/>
</dbReference>
<dbReference type="PANTHER" id="PTHR43135">
    <property type="entry name" value="ALPHA-D-RIBOSE 1-METHYLPHOSPHONATE 5-TRIPHOSPHATE DIPHOSPHATASE"/>
    <property type="match status" value="1"/>
</dbReference>
<dbReference type="AlphaFoldDB" id="A0A917WK70"/>
<dbReference type="EMBL" id="BMPI01000004">
    <property type="protein sequence ID" value="GGM11935.1"/>
    <property type="molecule type" value="Genomic_DNA"/>
</dbReference>
<dbReference type="Gene3D" id="3.30.110.90">
    <property type="entry name" value="Amidohydrolase"/>
    <property type="match status" value="1"/>
</dbReference>
<comment type="caution">
    <text evidence="2">The sequence shown here is derived from an EMBL/GenBank/DDBJ whole genome shotgun (WGS) entry which is preliminary data.</text>
</comment>
<dbReference type="RefSeq" id="WP_190248612.1">
    <property type="nucleotide sequence ID" value="NZ_BMPI01000004.1"/>
</dbReference>
<dbReference type="InterPro" id="IPR032466">
    <property type="entry name" value="Metal_Hydrolase"/>
</dbReference>
<dbReference type="SUPFAM" id="SSF51556">
    <property type="entry name" value="Metallo-dependent hydrolases"/>
    <property type="match status" value="1"/>
</dbReference>
<dbReference type="SUPFAM" id="SSF51338">
    <property type="entry name" value="Composite domain of metallo-dependent hydrolases"/>
    <property type="match status" value="1"/>
</dbReference>
<evidence type="ECO:0000313" key="3">
    <source>
        <dbReference type="Proteomes" id="UP000642070"/>
    </source>
</evidence>
<dbReference type="Proteomes" id="UP000642070">
    <property type="component" value="Unassembled WGS sequence"/>
</dbReference>
<dbReference type="InterPro" id="IPR006311">
    <property type="entry name" value="TAT_signal"/>
</dbReference>
<reference evidence="2" key="1">
    <citation type="journal article" date="2014" name="Int. J. Syst. Evol. Microbiol.">
        <title>Complete genome sequence of Corynebacterium casei LMG S-19264T (=DSM 44701T), isolated from a smear-ripened cheese.</title>
        <authorList>
            <consortium name="US DOE Joint Genome Institute (JGI-PGF)"/>
            <person name="Walter F."/>
            <person name="Albersmeier A."/>
            <person name="Kalinowski J."/>
            <person name="Ruckert C."/>
        </authorList>
    </citation>
    <scope>NUCLEOTIDE SEQUENCE</scope>
    <source>
        <strain evidence="2">JCM 19831</strain>
    </source>
</reference>
<accession>A0A917WK70</accession>
<evidence type="ECO:0000259" key="1">
    <source>
        <dbReference type="Pfam" id="PF01979"/>
    </source>
</evidence>
<protein>
    <submittedName>
        <fullName evidence="2">Amidohydrolase</fullName>
    </submittedName>
</protein>
<gene>
    <name evidence="2" type="ORF">GCM10007977_011380</name>
</gene>
<keyword evidence="3" id="KW-1185">Reference proteome</keyword>
<dbReference type="PANTHER" id="PTHR43135:SF3">
    <property type="entry name" value="ALPHA-D-RIBOSE 1-METHYLPHOSPHONATE 5-TRIPHOSPHATE DIPHOSPHATASE"/>
    <property type="match status" value="1"/>
</dbReference>
<proteinExistence type="predicted"/>
<sequence>MTHQFSRRGLLGTGIGVGIAAGMGTSARAEPAAGGTPIAILDTTVIDGTGAPPQRGMTVVVDGDRIGAVGPARETRVPGDAVIVDGRGRFVIPGLVDMHVHSSGDDAVDPPLYLANGVTTVREMSGHPALHESRRRVEAGTLLGPRSVIASPILDGSPSLWAGRGVPYLDVADAGEARAAVKRAAVGGADFVKVYSRLTTESFAAIADETRRVGLDFAGHCPDDVPAPVASDVGQRSFEHLFTVWHSTCADEDEIRRALRAIRIEPGDHDGWLRAMRPLELRAARTYDERRAAHVFHRLARNDSHLTPTLAMHRVVDLPESVDTDDPRLRYVPAHVRAAWEAGLHGAGRTPQEAVEHQELFGHRRRFVRAAAAAEVPLLAGTDAGSAYCFPGFSLHDELELLVRAGLSPMRALLAATRDPMLYLGLGSGTIRPGGLPDLVVLDADPLHDIRDTRRVHAVVARGTLIDAARRDALLAAVEQAARSSSAVIHSCPCG</sequence>
<feature type="domain" description="Amidohydrolase-related" evidence="1">
    <location>
        <begin position="90"/>
        <end position="465"/>
    </location>
</feature>
<dbReference type="Gene3D" id="3.40.50.10910">
    <property type="entry name" value="Amidohydrolase"/>
    <property type="match status" value="1"/>
</dbReference>
<evidence type="ECO:0000313" key="2">
    <source>
        <dbReference type="EMBL" id="GGM11935.1"/>
    </source>
</evidence>
<dbReference type="InterPro" id="IPR006680">
    <property type="entry name" value="Amidohydro-rel"/>
</dbReference>
<dbReference type="InterPro" id="IPR051781">
    <property type="entry name" value="Metallo-dep_Hydrolase"/>
</dbReference>